<keyword evidence="3 6" id="KW-0812">Transmembrane</keyword>
<gene>
    <name evidence="7" type="ORF">L2W38_12010</name>
</gene>
<dbReference type="Proteomes" id="UP001200430">
    <property type="component" value="Unassembled WGS sequence"/>
</dbReference>
<feature type="transmembrane region" description="Helical" evidence="6">
    <location>
        <begin position="143"/>
        <end position="167"/>
    </location>
</feature>
<dbReference type="RefSeq" id="WP_236100252.1">
    <property type="nucleotide sequence ID" value="NZ_JAKGUD010000017.1"/>
</dbReference>
<reference evidence="7 8" key="1">
    <citation type="submission" date="2022-01" db="EMBL/GenBank/DDBJ databases">
        <title>Dethiosulfovibrio faecalis sp. nov., a novel proteolytic, non-sulfur-reducing bacterium isolated from a marine aquaculture solid waste bioreactor.</title>
        <authorList>
            <person name="Grabowski S."/>
            <person name="Apolinario E."/>
            <person name="Schneider N."/>
            <person name="Marshall C.W."/>
            <person name="Sowers K.R."/>
        </authorList>
    </citation>
    <scope>NUCLEOTIDE SEQUENCE [LARGE SCALE GENOMIC DNA]</scope>
    <source>
        <strain evidence="7 8">DSM 12537</strain>
    </source>
</reference>
<keyword evidence="8" id="KW-1185">Reference proteome</keyword>
<keyword evidence="4 6" id="KW-1133">Transmembrane helix</keyword>
<feature type="transmembrane region" description="Helical" evidence="6">
    <location>
        <begin position="41"/>
        <end position="63"/>
    </location>
</feature>
<evidence type="ECO:0000256" key="2">
    <source>
        <dbReference type="ARBA" id="ARBA00022475"/>
    </source>
</evidence>
<feature type="transmembrane region" description="Helical" evidence="6">
    <location>
        <begin position="111"/>
        <end position="131"/>
    </location>
</feature>
<dbReference type="Pfam" id="PF01810">
    <property type="entry name" value="LysE"/>
    <property type="match status" value="1"/>
</dbReference>
<keyword evidence="2" id="KW-1003">Cell membrane</keyword>
<comment type="subcellular location">
    <subcellularLocation>
        <location evidence="1">Cell membrane</location>
        <topology evidence="1">Multi-pass membrane protein</topology>
    </subcellularLocation>
</comment>
<evidence type="ECO:0000256" key="3">
    <source>
        <dbReference type="ARBA" id="ARBA00022692"/>
    </source>
</evidence>
<evidence type="ECO:0000256" key="5">
    <source>
        <dbReference type="ARBA" id="ARBA00023136"/>
    </source>
</evidence>
<name>A0ABS9ETX8_9BACT</name>
<evidence type="ECO:0000256" key="4">
    <source>
        <dbReference type="ARBA" id="ARBA00022989"/>
    </source>
</evidence>
<proteinExistence type="predicted"/>
<dbReference type="PANTHER" id="PTHR30086">
    <property type="entry name" value="ARGININE EXPORTER PROTEIN ARGO"/>
    <property type="match status" value="1"/>
</dbReference>
<sequence length="199" mass="21575">MSEIDMAALIPYVFITTFTPGPNNVSSAAMAAKFGLRKTWSYTLGIASGVFLLMILGGSLSGFLMELVPKLEGTMKWIGAAYIVWLAWGLVREVPHEDGSSEGEGGFLKGMALQCVNVKVMIYCLTLYSVFLRPLLARPLPVLMSALFLAAVCFSSVVLWALFGVGIESFLGSPGRRRALNYFFAAMLVMTALQVAELI</sequence>
<dbReference type="InterPro" id="IPR001123">
    <property type="entry name" value="LeuE-type"/>
</dbReference>
<dbReference type="PANTHER" id="PTHR30086:SF20">
    <property type="entry name" value="ARGININE EXPORTER PROTEIN ARGO-RELATED"/>
    <property type="match status" value="1"/>
</dbReference>
<organism evidence="7 8">
    <name type="scientific">Dethiosulfovibrio marinus</name>
    <dbReference type="NCBI Taxonomy" id="133532"/>
    <lineage>
        <taxon>Bacteria</taxon>
        <taxon>Thermotogati</taxon>
        <taxon>Synergistota</taxon>
        <taxon>Synergistia</taxon>
        <taxon>Synergistales</taxon>
        <taxon>Dethiosulfovibrionaceae</taxon>
        <taxon>Dethiosulfovibrio</taxon>
    </lineage>
</organism>
<comment type="caution">
    <text evidence="7">The sequence shown here is derived from an EMBL/GenBank/DDBJ whole genome shotgun (WGS) entry which is preliminary data.</text>
</comment>
<feature type="transmembrane region" description="Helical" evidence="6">
    <location>
        <begin position="179"/>
        <end position="196"/>
    </location>
</feature>
<accession>A0ABS9ETX8</accession>
<evidence type="ECO:0000256" key="6">
    <source>
        <dbReference type="SAM" id="Phobius"/>
    </source>
</evidence>
<dbReference type="EMBL" id="JAKGUD010000017">
    <property type="protein sequence ID" value="MCF4143537.1"/>
    <property type="molecule type" value="Genomic_DNA"/>
</dbReference>
<evidence type="ECO:0000256" key="1">
    <source>
        <dbReference type="ARBA" id="ARBA00004651"/>
    </source>
</evidence>
<evidence type="ECO:0000313" key="8">
    <source>
        <dbReference type="Proteomes" id="UP001200430"/>
    </source>
</evidence>
<protein>
    <submittedName>
        <fullName evidence="7">LysE family transporter</fullName>
    </submittedName>
</protein>
<evidence type="ECO:0000313" key="7">
    <source>
        <dbReference type="EMBL" id="MCF4143537.1"/>
    </source>
</evidence>
<keyword evidence="5 6" id="KW-0472">Membrane</keyword>
<feature type="transmembrane region" description="Helical" evidence="6">
    <location>
        <begin position="75"/>
        <end position="91"/>
    </location>
</feature>